<dbReference type="KEGG" id="rgu:A4W93_07110"/>
<organism evidence="2 3">
    <name type="scientific">Piscinibacter gummiphilus</name>
    <dbReference type="NCBI Taxonomy" id="946333"/>
    <lineage>
        <taxon>Bacteria</taxon>
        <taxon>Pseudomonadati</taxon>
        <taxon>Pseudomonadota</taxon>
        <taxon>Betaproteobacteria</taxon>
        <taxon>Burkholderiales</taxon>
        <taxon>Sphaerotilaceae</taxon>
        <taxon>Piscinibacter</taxon>
    </lineage>
</organism>
<feature type="domain" description="Photosynthesis system II assembly factor Ycf48/Hcf136-like" evidence="1">
    <location>
        <begin position="83"/>
        <end position="128"/>
    </location>
</feature>
<dbReference type="InterPro" id="IPR028203">
    <property type="entry name" value="PSII_CF48-like_dom"/>
</dbReference>
<dbReference type="InterPro" id="IPR036278">
    <property type="entry name" value="Sialidase_sf"/>
</dbReference>
<dbReference type="InterPro" id="IPR015943">
    <property type="entry name" value="WD40/YVTN_repeat-like_dom_sf"/>
</dbReference>
<dbReference type="OrthoDB" id="9767885at2"/>
<keyword evidence="3" id="KW-1185">Reference proteome</keyword>
<dbReference type="PANTHER" id="PTHR47199">
    <property type="entry name" value="PHOTOSYSTEM II STABILITY/ASSEMBLY FACTOR HCF136, CHLOROPLASTIC"/>
    <property type="match status" value="1"/>
</dbReference>
<dbReference type="AlphaFoldDB" id="A0A1W6L5U6"/>
<gene>
    <name evidence="2" type="ORF">A4W93_07110</name>
</gene>
<dbReference type="EMBL" id="CP015118">
    <property type="protein sequence ID" value="ARN19699.1"/>
    <property type="molecule type" value="Genomic_DNA"/>
</dbReference>
<dbReference type="PANTHER" id="PTHR47199:SF2">
    <property type="entry name" value="PHOTOSYSTEM II STABILITY_ASSEMBLY FACTOR HCF136, CHLOROPLASTIC"/>
    <property type="match status" value="1"/>
</dbReference>
<feature type="domain" description="Photosynthesis system II assembly factor Ycf48/Hcf136-like" evidence="1">
    <location>
        <begin position="179"/>
        <end position="309"/>
    </location>
</feature>
<evidence type="ECO:0000313" key="3">
    <source>
        <dbReference type="Proteomes" id="UP000193427"/>
    </source>
</evidence>
<dbReference type="Pfam" id="PF14870">
    <property type="entry name" value="PSII_BNR"/>
    <property type="match status" value="2"/>
</dbReference>
<dbReference type="STRING" id="946333.A4W93_07110"/>
<evidence type="ECO:0000313" key="2">
    <source>
        <dbReference type="EMBL" id="ARN19699.1"/>
    </source>
</evidence>
<dbReference type="Gene3D" id="2.130.10.10">
    <property type="entry name" value="YVTN repeat-like/Quinoprotein amine dehydrogenase"/>
    <property type="match status" value="2"/>
</dbReference>
<sequence>MGTNPIRPRAGAALLTSLVLVGAAWGIAVSAPALAEGLDLLASPAPATRKGPQRLLVDVTTAGHRLVAVGQGGLVLRSDDRGARWTQAEVPTSVMLTSVTFADDRIGWAVGHDGVILGTRDGGVTWVRQFDGKAGDAQALAATQAQLARIDESSPRREVAEDALGAAEAAVSAGPSRPLMAVRFFDTETGFAAGAFGQLFRTDNGGRQWTYIGDRLDNLEGLHLNGLTLTPEGDVLVAAEAGTVFRSRDRGQTWTRSEVGYKGHLYGVLALPKSVLVAYGFRGHLFRSTDGGAHWVPAASRTTKTLVAGLLQSDRALLLDEEGQVLASTDGGATFSPAGPRLQVRRLGGFALAGGDTMVTVGQGGAAVFPAPLPRSNR</sequence>
<evidence type="ECO:0000259" key="1">
    <source>
        <dbReference type="Pfam" id="PF14870"/>
    </source>
</evidence>
<name>A0A1W6L5U6_9BURK</name>
<reference evidence="2 3" key="1">
    <citation type="submission" date="2016-04" db="EMBL/GenBank/DDBJ databases">
        <title>Complete genome sequence of natural rubber-degrading, novel Gram-negative bacterium, Rhizobacter gummiphilus strain NS21.</title>
        <authorList>
            <person name="Tabata M."/>
            <person name="Kasai D."/>
            <person name="Fukuda M."/>
        </authorList>
    </citation>
    <scope>NUCLEOTIDE SEQUENCE [LARGE SCALE GENOMIC DNA]</scope>
    <source>
        <strain evidence="2 3">NS21</strain>
    </source>
</reference>
<accession>A0A1W6L5U6</accession>
<dbReference type="SUPFAM" id="SSF50939">
    <property type="entry name" value="Sialidases"/>
    <property type="match status" value="1"/>
</dbReference>
<protein>
    <recommendedName>
        <fullName evidence="1">Photosynthesis system II assembly factor Ycf48/Hcf136-like domain-containing protein</fullName>
    </recommendedName>
</protein>
<proteinExistence type="predicted"/>
<dbReference type="RefSeq" id="WP_085749961.1">
    <property type="nucleotide sequence ID" value="NZ_BSPR01000008.1"/>
</dbReference>
<dbReference type="Proteomes" id="UP000193427">
    <property type="component" value="Chromosome"/>
</dbReference>